<accession>A0ABS6JZY7</accession>
<name>A0ABS6JZY7_9BACI</name>
<sequence length="264" mass="30815">MQSEQLRYYDDYIHYQSFDDIEQLNEAVRLSCYYYADQLGKSPVVVLKLLSRFSCVIPGVSWMKVSTIAKHIDKSEKTVRRALKTLDDLGIIKRIPTVRKQGGRGYDICIIQDVQSLMSSRTNRGSLTESKVEKGEKQIETLTSNNQRTYVREPKLNELDASFIPNSYCPEEFVTVAKPFMNAKTISDLWKRVEIASHNCKITDVNVIIPQIIKQFKGTVFIMKNNPNKIKCLYAYWYVSIVQIMLQYQREQYFQNKQYNWLTA</sequence>
<dbReference type="Gene3D" id="1.10.10.10">
    <property type="entry name" value="Winged helix-like DNA-binding domain superfamily/Winged helix DNA-binding domain"/>
    <property type="match status" value="1"/>
</dbReference>
<evidence type="ECO:0008006" key="3">
    <source>
        <dbReference type="Google" id="ProtNLM"/>
    </source>
</evidence>
<protein>
    <recommendedName>
        <fullName evidence="3">Helix-turn-helix domain-containing protein</fullName>
    </recommendedName>
</protein>
<comment type="caution">
    <text evidence="1">The sequence shown here is derived from an EMBL/GenBank/DDBJ whole genome shotgun (WGS) entry which is preliminary data.</text>
</comment>
<dbReference type="Proteomes" id="UP000790580">
    <property type="component" value="Unassembled WGS sequence"/>
</dbReference>
<reference evidence="1 2" key="1">
    <citation type="submission" date="2021-06" db="EMBL/GenBank/DDBJ databases">
        <title>Bacillus sp. RD4P76, an endophyte from a halophyte.</title>
        <authorList>
            <person name="Sun J.-Q."/>
        </authorList>
    </citation>
    <scope>NUCLEOTIDE SEQUENCE [LARGE SCALE GENOMIC DNA]</scope>
    <source>
        <strain evidence="1 2">JCM 17098</strain>
    </source>
</reference>
<gene>
    <name evidence="1" type="ORF">KS407_22245</name>
</gene>
<organism evidence="1 2">
    <name type="scientific">Evansella alkalicola</name>
    <dbReference type="NCBI Taxonomy" id="745819"/>
    <lineage>
        <taxon>Bacteria</taxon>
        <taxon>Bacillati</taxon>
        <taxon>Bacillota</taxon>
        <taxon>Bacilli</taxon>
        <taxon>Bacillales</taxon>
        <taxon>Bacillaceae</taxon>
        <taxon>Evansella</taxon>
    </lineage>
</organism>
<dbReference type="InterPro" id="IPR036390">
    <property type="entry name" value="WH_DNA-bd_sf"/>
</dbReference>
<dbReference type="SUPFAM" id="SSF46785">
    <property type="entry name" value="Winged helix' DNA-binding domain"/>
    <property type="match status" value="1"/>
</dbReference>
<dbReference type="Pfam" id="PF13730">
    <property type="entry name" value="HTH_36"/>
    <property type="match status" value="1"/>
</dbReference>
<proteinExistence type="predicted"/>
<dbReference type="InterPro" id="IPR036388">
    <property type="entry name" value="WH-like_DNA-bd_sf"/>
</dbReference>
<evidence type="ECO:0000313" key="1">
    <source>
        <dbReference type="EMBL" id="MBU9724149.1"/>
    </source>
</evidence>
<keyword evidence="2" id="KW-1185">Reference proteome</keyword>
<dbReference type="EMBL" id="JAHQCR010000088">
    <property type="protein sequence ID" value="MBU9724149.1"/>
    <property type="molecule type" value="Genomic_DNA"/>
</dbReference>
<dbReference type="RefSeq" id="WP_088074906.1">
    <property type="nucleotide sequence ID" value="NZ_JAHQCR010000088.1"/>
</dbReference>
<evidence type="ECO:0000313" key="2">
    <source>
        <dbReference type="Proteomes" id="UP000790580"/>
    </source>
</evidence>